<dbReference type="GO" id="GO:0005509">
    <property type="term" value="F:calcium ion binding"/>
    <property type="evidence" value="ECO:0007669"/>
    <property type="project" value="InterPro"/>
</dbReference>
<dbReference type="PROSITE" id="PS50847">
    <property type="entry name" value="GRAM_POS_ANCHORING"/>
    <property type="match status" value="1"/>
</dbReference>
<evidence type="ECO:0000256" key="1">
    <source>
        <dbReference type="ARBA" id="ARBA00022512"/>
    </source>
</evidence>
<dbReference type="PROSITE" id="PS50222">
    <property type="entry name" value="EF_HAND_2"/>
    <property type="match status" value="1"/>
</dbReference>
<keyword evidence="3 6" id="KW-0732">Signal</keyword>
<dbReference type="NCBIfam" id="TIGR01167">
    <property type="entry name" value="LPXTG_anchor"/>
    <property type="match status" value="1"/>
</dbReference>
<dbReference type="RefSeq" id="WP_154541677.1">
    <property type="nucleotide sequence ID" value="NZ_VUND01000002.1"/>
</dbReference>
<keyword evidence="5" id="KW-0812">Transmembrane</keyword>
<reference evidence="9 10" key="1">
    <citation type="submission" date="2019-08" db="EMBL/GenBank/DDBJ databases">
        <title>In-depth cultivation of the pig gut microbiome towards novel bacterial diversity and tailored functional studies.</title>
        <authorList>
            <person name="Wylensek D."/>
            <person name="Hitch T.C.A."/>
            <person name="Clavel T."/>
        </authorList>
    </citation>
    <scope>NUCLEOTIDE SEQUENCE [LARGE SCALE GENOMIC DNA]</scope>
    <source>
        <strain evidence="9 10">WB01_CNA04</strain>
    </source>
</reference>
<organism evidence="9 10">
    <name type="scientific">Parafannyhessea umbonata</name>
    <dbReference type="NCBI Taxonomy" id="604330"/>
    <lineage>
        <taxon>Bacteria</taxon>
        <taxon>Bacillati</taxon>
        <taxon>Actinomycetota</taxon>
        <taxon>Coriobacteriia</taxon>
        <taxon>Coriobacteriales</taxon>
        <taxon>Atopobiaceae</taxon>
        <taxon>Parafannyhessea</taxon>
    </lineage>
</organism>
<accession>A0A6N7WXY0</accession>
<keyword evidence="5" id="KW-1133">Transmembrane helix</keyword>
<protein>
    <submittedName>
        <fullName evidence="9">LPXTG cell wall anchor domain-containing protein</fullName>
    </submittedName>
</protein>
<dbReference type="InterPro" id="IPR018247">
    <property type="entry name" value="EF_Hand_1_Ca_BS"/>
</dbReference>
<dbReference type="PANTHER" id="PTHR41775:SF1">
    <property type="entry name" value="PEPTIDASE M6-LIKE DOMAIN-CONTAINING PROTEIN"/>
    <property type="match status" value="1"/>
</dbReference>
<comment type="caution">
    <text evidence="9">The sequence shown here is derived from an EMBL/GenBank/DDBJ whole genome shotgun (WGS) entry which is preliminary data.</text>
</comment>
<name>A0A6N7WXY0_9ACTN</name>
<evidence type="ECO:0000256" key="2">
    <source>
        <dbReference type="ARBA" id="ARBA00022525"/>
    </source>
</evidence>
<feature type="domain" description="Gram-positive cocci surface proteins LPxTG" evidence="8">
    <location>
        <begin position="908"/>
        <end position="944"/>
    </location>
</feature>
<dbReference type="GO" id="GO:0008233">
    <property type="term" value="F:peptidase activity"/>
    <property type="evidence" value="ECO:0007669"/>
    <property type="project" value="InterPro"/>
</dbReference>
<dbReference type="AlphaFoldDB" id="A0A6N7WXY0"/>
<dbReference type="Pfam" id="PF05547">
    <property type="entry name" value="Peptidase_M6"/>
    <property type="match status" value="1"/>
</dbReference>
<feature type="signal peptide" evidence="6">
    <location>
        <begin position="1"/>
        <end position="38"/>
    </location>
</feature>
<dbReference type="GO" id="GO:0006508">
    <property type="term" value="P:proteolysis"/>
    <property type="evidence" value="ECO:0007669"/>
    <property type="project" value="InterPro"/>
</dbReference>
<dbReference type="InterPro" id="IPR008757">
    <property type="entry name" value="Peptidase_M6-like_domain"/>
</dbReference>
<dbReference type="PROSITE" id="PS00018">
    <property type="entry name" value="EF_HAND_1"/>
    <property type="match status" value="1"/>
</dbReference>
<feature type="chain" id="PRO_5027062834" evidence="6">
    <location>
        <begin position="39"/>
        <end position="944"/>
    </location>
</feature>
<dbReference type="InterPro" id="IPR002048">
    <property type="entry name" value="EF_hand_dom"/>
</dbReference>
<keyword evidence="1" id="KW-0134">Cell wall</keyword>
<keyword evidence="5" id="KW-0472">Membrane</keyword>
<evidence type="ECO:0000313" key="10">
    <source>
        <dbReference type="Proteomes" id="UP000434342"/>
    </source>
</evidence>
<evidence type="ECO:0000256" key="6">
    <source>
        <dbReference type="SAM" id="SignalP"/>
    </source>
</evidence>
<sequence length="944" mass="99117">MTEGFEEGTRPRSRVMRAAVGAALGLALALGPAAPALAIPAYNQPVKVAQPDGSTASITTHGDEWFHYATNSAGVVVQQDPDSGAWRQVVGSGSSLALGSDAQAAADAGAIGADALSGDAARAAYYQLGGHTYSGKTGSDATASAPITVSQVKKTQGTTAPTAPKKLMRSAAPKTSTSLPLLTIVVGFKDEPYRDDYDWNKTFFTGEYSVSSLYATSSEGKFTWRPAEESSAYGNGGNTNAADRANDGVVHVTLDRDYGNPDPFTPGDADYIADMQEAVKAAAQYVDFSRYDTNGDGKIEANELGLGVVFAGYEAATSSIPEGHHGIWSHQYSFTEETGAPYEVTCANGKTVGVDRYIVQSENESMQAGEEHQSGIGALGHELGHFLGMPDLYSTTYDSGKWDNYSTMYLSIMDYGSYGKTTAGEYRPTFFDPYDRYLLGYITPEEITKSGTYTATSETDPAGYKCYIIHVSDDEYYLIENRQYASFDAGMEPTYMNGDNTIKNPTGGIVVWHVDNGVATKCGYPGMPGVEAGLANTVNVKTHRPGVMENYFEWSAGSPNLYAPFLNATEHAAYGASKLSLYKGSDDPAAKTDAGISVYSTDEGSTSMTFVVSFPMSITKQPASAEYKVGDKATPLSVEVANATGNVTYAWEKSTDSGANWVGARPAAKASATAAKARAAADGATLTPDTSHAGTTQYRVTVTDEGGHKVTSEAATVKVTSTLAIEKLQDVTYNGKEQRQPVTVKDAKTGDTLTEGTDYTLAYDGDLTNAGSVTVTATGAGNYEGDATASYQIKKAPLTVKTESATTTYNEKVLTAKGTISGLVNGETATLNVTGGQKEVGTSQNAAAIVWDGTAKESNYDVTYDLGTLTVRSADEAAPSASGKVPSAPAGRATSVVGRAAKALRSVLPKTGDANNAAAPAVLGALGALAVTLGLVRRHRERRE</sequence>
<keyword evidence="4" id="KW-0572">Peptidoglycan-anchor</keyword>
<evidence type="ECO:0000259" key="8">
    <source>
        <dbReference type="PROSITE" id="PS50847"/>
    </source>
</evidence>
<dbReference type="SUPFAM" id="SSF55486">
    <property type="entry name" value="Metalloproteases ('zincins'), catalytic domain"/>
    <property type="match status" value="1"/>
</dbReference>
<evidence type="ECO:0000256" key="4">
    <source>
        <dbReference type="ARBA" id="ARBA00023088"/>
    </source>
</evidence>
<evidence type="ECO:0000259" key="7">
    <source>
        <dbReference type="PROSITE" id="PS50222"/>
    </source>
</evidence>
<evidence type="ECO:0000256" key="5">
    <source>
        <dbReference type="SAM" id="Phobius"/>
    </source>
</evidence>
<dbReference type="InterPro" id="IPR019931">
    <property type="entry name" value="LPXTG_anchor"/>
</dbReference>
<dbReference type="EMBL" id="VUND01000002">
    <property type="protein sequence ID" value="MST60871.1"/>
    <property type="molecule type" value="Genomic_DNA"/>
</dbReference>
<evidence type="ECO:0000256" key="3">
    <source>
        <dbReference type="ARBA" id="ARBA00022729"/>
    </source>
</evidence>
<evidence type="ECO:0000313" key="9">
    <source>
        <dbReference type="EMBL" id="MST60871.1"/>
    </source>
</evidence>
<dbReference type="Proteomes" id="UP000434342">
    <property type="component" value="Unassembled WGS sequence"/>
</dbReference>
<gene>
    <name evidence="9" type="ORF">FYJ69_08125</name>
</gene>
<keyword evidence="2" id="KW-0964">Secreted</keyword>
<proteinExistence type="predicted"/>
<feature type="transmembrane region" description="Helical" evidence="5">
    <location>
        <begin position="917"/>
        <end position="936"/>
    </location>
</feature>
<feature type="domain" description="EF-hand" evidence="7">
    <location>
        <begin position="288"/>
        <end position="314"/>
    </location>
</feature>
<dbReference type="PANTHER" id="PTHR41775">
    <property type="entry name" value="SECRETED PROTEIN-RELATED"/>
    <property type="match status" value="1"/>
</dbReference>